<keyword evidence="4" id="KW-1185">Reference proteome</keyword>
<dbReference type="Proteomes" id="UP000019489">
    <property type="component" value="Unassembled WGS sequence"/>
</dbReference>
<dbReference type="SUPFAM" id="SSF53955">
    <property type="entry name" value="Lysozyme-like"/>
    <property type="match status" value="1"/>
</dbReference>
<keyword evidence="1" id="KW-0175">Coiled coil</keyword>
<feature type="domain" description="Transglycosylase SLT" evidence="2">
    <location>
        <begin position="154"/>
        <end position="222"/>
    </location>
</feature>
<comment type="caution">
    <text evidence="3">The sequence shown here is derived from an EMBL/GenBank/DDBJ whole genome shotgun (WGS) entry which is preliminary data.</text>
</comment>
<evidence type="ECO:0000313" key="4">
    <source>
        <dbReference type="Proteomes" id="UP000019489"/>
    </source>
</evidence>
<dbReference type="Gene3D" id="1.10.530.10">
    <property type="match status" value="1"/>
</dbReference>
<feature type="non-terminal residue" evidence="3">
    <location>
        <position position="1"/>
    </location>
</feature>
<dbReference type="eggNOG" id="COG3583">
    <property type="taxonomic scope" value="Bacteria"/>
</dbReference>
<name>W9G705_9MICO</name>
<accession>W9G705</accession>
<gene>
    <name evidence="3" type="ORF">N865_21590</name>
</gene>
<evidence type="ECO:0000259" key="2">
    <source>
        <dbReference type="Pfam" id="PF01464"/>
    </source>
</evidence>
<dbReference type="EMBL" id="AWSA01000082">
    <property type="protein sequence ID" value="EWS99653.1"/>
    <property type="molecule type" value="Genomic_DNA"/>
</dbReference>
<dbReference type="AlphaFoldDB" id="W9G705"/>
<sequence length="235" mass="25392">ATRRDRRASAPRRGIRRPILAGGLTVGLGLGALGYAAAANLGSDDAAFVVGDGVVAQTDELARALTVDTTYRAAASVSRNERRAAIAASGLRDAKALEAKQKAEAERKAREAREAARRAELEAMRKQAIASARSNPQAAARVLMADYGWTSDAQFNCLVNLWNHESNWDYTAENPSSGAYGIAQALPASKMAKYGSDYRTNPIPQIKFGLSYIDAAYGNPCNAWSTWQARMPHWY</sequence>
<reference evidence="3 4" key="1">
    <citation type="submission" date="2013-08" db="EMBL/GenBank/DDBJ databases">
        <title>Intrasporangium oryzae NRRL B-24470.</title>
        <authorList>
            <person name="Liu H."/>
            <person name="Wang G."/>
        </authorList>
    </citation>
    <scope>NUCLEOTIDE SEQUENCE [LARGE SCALE GENOMIC DNA]</scope>
    <source>
        <strain evidence="3 4">NRRL B-24470</strain>
    </source>
</reference>
<dbReference type="OrthoDB" id="9766277at2"/>
<evidence type="ECO:0000313" key="3">
    <source>
        <dbReference type="EMBL" id="EWS99653.1"/>
    </source>
</evidence>
<feature type="coiled-coil region" evidence="1">
    <location>
        <begin position="95"/>
        <end position="129"/>
    </location>
</feature>
<evidence type="ECO:0000256" key="1">
    <source>
        <dbReference type="SAM" id="Coils"/>
    </source>
</evidence>
<protein>
    <recommendedName>
        <fullName evidence="2">Transglycosylase SLT domain-containing protein</fullName>
    </recommendedName>
</protein>
<dbReference type="InterPro" id="IPR008258">
    <property type="entry name" value="Transglycosylase_SLT_dom_1"/>
</dbReference>
<organism evidence="3 4">
    <name type="scientific">Intrasporangium oryzae NRRL B-24470</name>
    <dbReference type="NCBI Taxonomy" id="1386089"/>
    <lineage>
        <taxon>Bacteria</taxon>
        <taxon>Bacillati</taxon>
        <taxon>Actinomycetota</taxon>
        <taxon>Actinomycetes</taxon>
        <taxon>Micrococcales</taxon>
        <taxon>Intrasporangiaceae</taxon>
        <taxon>Intrasporangium</taxon>
    </lineage>
</organism>
<dbReference type="RefSeq" id="WP_051511189.1">
    <property type="nucleotide sequence ID" value="NZ_AWSA01000082.1"/>
</dbReference>
<proteinExistence type="predicted"/>
<dbReference type="Pfam" id="PF01464">
    <property type="entry name" value="SLT"/>
    <property type="match status" value="1"/>
</dbReference>
<dbReference type="InterPro" id="IPR023346">
    <property type="entry name" value="Lysozyme-like_dom_sf"/>
</dbReference>